<keyword evidence="3" id="KW-1185">Reference proteome</keyword>
<evidence type="ECO:0000313" key="3">
    <source>
        <dbReference type="Proteomes" id="UP000346198"/>
    </source>
</evidence>
<feature type="chain" id="PRO_5025647681" description="PEP-CTERM protein-sorting domain-containing protein" evidence="1">
    <location>
        <begin position="22"/>
        <end position="272"/>
    </location>
</feature>
<dbReference type="RefSeq" id="WP_136065987.1">
    <property type="nucleotide sequence ID" value="NZ_CAAHFH010000004.1"/>
</dbReference>
<dbReference type="Proteomes" id="UP000346198">
    <property type="component" value="Unassembled WGS sequence"/>
</dbReference>
<keyword evidence="1" id="KW-0732">Signal</keyword>
<organism evidence="2 3">
    <name type="scientific">Pontiella sulfatireligans</name>
    <dbReference type="NCBI Taxonomy" id="2750658"/>
    <lineage>
        <taxon>Bacteria</taxon>
        <taxon>Pseudomonadati</taxon>
        <taxon>Kiritimatiellota</taxon>
        <taxon>Kiritimatiellia</taxon>
        <taxon>Kiritimatiellales</taxon>
        <taxon>Pontiellaceae</taxon>
        <taxon>Pontiella</taxon>
    </lineage>
</organism>
<dbReference type="AlphaFoldDB" id="A0A6C2UTP4"/>
<name>A0A6C2UTP4_9BACT</name>
<protein>
    <recommendedName>
        <fullName evidence="4">PEP-CTERM protein-sorting domain-containing protein</fullName>
    </recommendedName>
</protein>
<evidence type="ECO:0000256" key="1">
    <source>
        <dbReference type="SAM" id="SignalP"/>
    </source>
</evidence>
<accession>A0A6C2UTP4</accession>
<sequence length="272" mass="28096">MKKIKFGICAVALIGAMSAQASVIFELDSGQAGLTRQWVATDLNNTAPTVTGDNTPQAGGTFSAAGNIDLAASITFNFSAASNWNASAAQANITAGTFGTYISGLTAATVDGGGNSLSGEPIFGFGVDNGDGLGNGSTLEAQGEVLFLEVKNSGLSVSQSVLLQQVDFNLMTAGDRTDFLVYNKTDNTITFQEWDMKYNGTTAGSPIDDGVGGSWVLNDGDIVVMGVGVSGGPTEKWRAADFTFDVIPEPATLGMVAACGAGILFIRRRFML</sequence>
<proteinExistence type="predicted"/>
<reference evidence="2 3" key="1">
    <citation type="submission" date="2019-04" db="EMBL/GenBank/DDBJ databases">
        <authorList>
            <person name="Van Vliet M D."/>
        </authorList>
    </citation>
    <scope>NUCLEOTIDE SEQUENCE [LARGE SCALE GENOMIC DNA]</scope>
    <source>
        <strain evidence="2 3">F21</strain>
    </source>
</reference>
<dbReference type="EMBL" id="CAAHFH010000004">
    <property type="protein sequence ID" value="VGO23539.1"/>
    <property type="molecule type" value="Genomic_DNA"/>
</dbReference>
<evidence type="ECO:0000313" key="2">
    <source>
        <dbReference type="EMBL" id="VGO23539.1"/>
    </source>
</evidence>
<feature type="signal peptide" evidence="1">
    <location>
        <begin position="1"/>
        <end position="21"/>
    </location>
</feature>
<gene>
    <name evidence="2" type="ORF">SCARR_05646</name>
</gene>
<evidence type="ECO:0008006" key="4">
    <source>
        <dbReference type="Google" id="ProtNLM"/>
    </source>
</evidence>